<proteinExistence type="predicted"/>
<dbReference type="Proteomes" id="UP000037069">
    <property type="component" value="Unassembled WGS sequence"/>
</dbReference>
<feature type="non-terminal residue" evidence="2">
    <location>
        <position position="1"/>
    </location>
</feature>
<evidence type="ECO:0000313" key="2">
    <source>
        <dbReference type="EMBL" id="KNC23192.1"/>
    </source>
</evidence>
<protein>
    <recommendedName>
        <fullName evidence="1">RAP domain-containing protein</fullName>
    </recommendedName>
</protein>
<reference evidence="2 3" key="1">
    <citation type="journal article" date="2015" name="Nat. Commun.">
        <title>Lucilia cuprina genome unlocks parasitic fly biology to underpin future interventions.</title>
        <authorList>
            <person name="Anstead C.A."/>
            <person name="Korhonen P.K."/>
            <person name="Young N.D."/>
            <person name="Hall R.S."/>
            <person name="Jex A.R."/>
            <person name="Murali S.C."/>
            <person name="Hughes D.S."/>
            <person name="Lee S.F."/>
            <person name="Perry T."/>
            <person name="Stroehlein A.J."/>
            <person name="Ansell B.R."/>
            <person name="Breugelmans B."/>
            <person name="Hofmann A."/>
            <person name="Qu J."/>
            <person name="Dugan S."/>
            <person name="Lee S.L."/>
            <person name="Chao H."/>
            <person name="Dinh H."/>
            <person name="Han Y."/>
            <person name="Doddapaneni H.V."/>
            <person name="Worley K.C."/>
            <person name="Muzny D.M."/>
            <person name="Ioannidis P."/>
            <person name="Waterhouse R.M."/>
            <person name="Zdobnov E.M."/>
            <person name="James P.J."/>
            <person name="Bagnall N.H."/>
            <person name="Kotze A.C."/>
            <person name="Gibbs R.A."/>
            <person name="Richards S."/>
            <person name="Batterham P."/>
            <person name="Gasser R.B."/>
        </authorList>
    </citation>
    <scope>NUCLEOTIDE SEQUENCE [LARGE SCALE GENOMIC DNA]</scope>
    <source>
        <strain evidence="2 3">LS</strain>
        <tissue evidence="2">Full body</tissue>
    </source>
</reference>
<evidence type="ECO:0000259" key="1">
    <source>
        <dbReference type="PROSITE" id="PS51286"/>
    </source>
</evidence>
<keyword evidence="3" id="KW-1185">Reference proteome</keyword>
<dbReference type="InterPro" id="IPR013584">
    <property type="entry name" value="RAP"/>
</dbReference>
<dbReference type="AlphaFoldDB" id="A0A0L0BT21"/>
<sequence length="97" mass="11233">QIDFVINFDKNKNPINAPVETTMLDRITKVAILLLKLDSFCENDLNALRGPESMKIKHLEMMGYKVLHINEHDWNSKYMNVPGAKQNYLKCLLQISN</sequence>
<name>A0A0L0BT21_LUCCU</name>
<dbReference type="OrthoDB" id="385235at2759"/>
<comment type="caution">
    <text evidence="2">The sequence shown here is derived from an EMBL/GenBank/DDBJ whole genome shotgun (WGS) entry which is preliminary data.</text>
</comment>
<accession>A0A0L0BT21</accession>
<evidence type="ECO:0000313" key="3">
    <source>
        <dbReference type="Proteomes" id="UP000037069"/>
    </source>
</evidence>
<organism evidence="2 3">
    <name type="scientific">Lucilia cuprina</name>
    <name type="common">Green bottle fly</name>
    <name type="synonym">Australian sheep blowfly</name>
    <dbReference type="NCBI Taxonomy" id="7375"/>
    <lineage>
        <taxon>Eukaryota</taxon>
        <taxon>Metazoa</taxon>
        <taxon>Ecdysozoa</taxon>
        <taxon>Arthropoda</taxon>
        <taxon>Hexapoda</taxon>
        <taxon>Insecta</taxon>
        <taxon>Pterygota</taxon>
        <taxon>Neoptera</taxon>
        <taxon>Endopterygota</taxon>
        <taxon>Diptera</taxon>
        <taxon>Brachycera</taxon>
        <taxon>Muscomorpha</taxon>
        <taxon>Oestroidea</taxon>
        <taxon>Calliphoridae</taxon>
        <taxon>Luciliinae</taxon>
        <taxon>Lucilia</taxon>
    </lineage>
</organism>
<dbReference type="EMBL" id="JRES01001393">
    <property type="protein sequence ID" value="KNC23192.1"/>
    <property type="molecule type" value="Genomic_DNA"/>
</dbReference>
<dbReference type="SMART" id="SM00952">
    <property type="entry name" value="RAP"/>
    <property type="match status" value="1"/>
</dbReference>
<dbReference type="PROSITE" id="PS51286">
    <property type="entry name" value="RAP"/>
    <property type="match status" value="1"/>
</dbReference>
<dbReference type="Pfam" id="PF08373">
    <property type="entry name" value="RAP"/>
    <property type="match status" value="1"/>
</dbReference>
<feature type="domain" description="RAP" evidence="1">
    <location>
        <begin position="30"/>
        <end position="91"/>
    </location>
</feature>
<gene>
    <name evidence="2" type="ORF">FF38_07741</name>
</gene>